<evidence type="ECO:0000256" key="5">
    <source>
        <dbReference type="ARBA" id="ARBA00015043"/>
    </source>
</evidence>
<keyword evidence="9" id="KW-0012">Acyltransferase</keyword>
<evidence type="ECO:0000259" key="12">
    <source>
        <dbReference type="PROSITE" id="PS51186"/>
    </source>
</evidence>
<evidence type="ECO:0000256" key="9">
    <source>
        <dbReference type="ARBA" id="ARBA00023315"/>
    </source>
</evidence>
<dbReference type="EMBL" id="WHUW01000005">
    <property type="protein sequence ID" value="KAF8446007.1"/>
    <property type="molecule type" value="Genomic_DNA"/>
</dbReference>
<keyword evidence="6" id="KW-0963">Cytoplasm</keyword>
<dbReference type="Gene3D" id="3.40.630.30">
    <property type="match status" value="1"/>
</dbReference>
<dbReference type="InterPro" id="IPR016181">
    <property type="entry name" value="Acyl_CoA_acyltransferase"/>
</dbReference>
<evidence type="ECO:0000256" key="11">
    <source>
        <dbReference type="ARBA" id="ARBA00049524"/>
    </source>
</evidence>
<name>A0AAD4GIK6_BOLED</name>
<dbReference type="PANTHER" id="PTHR20531:SF1">
    <property type="entry name" value="N-ALPHA-ACETYLTRANSFERASE 40"/>
    <property type="match status" value="1"/>
</dbReference>
<dbReference type="PANTHER" id="PTHR20531">
    <property type="entry name" value="N-ALPHA-ACETYLTRANSFERASE 40"/>
    <property type="match status" value="1"/>
</dbReference>
<comment type="catalytic activity">
    <reaction evidence="10">
        <text>N-terminal L-seryl-[histone H2A] + acetyl-CoA = N-terminal N(alpha)-acetyl-L-seryl-[histone H2A] + CoA + H(+)</text>
        <dbReference type="Rhea" id="RHEA:50600"/>
        <dbReference type="Rhea" id="RHEA-COMP:12742"/>
        <dbReference type="Rhea" id="RHEA-COMP:12744"/>
        <dbReference type="ChEBI" id="CHEBI:15378"/>
        <dbReference type="ChEBI" id="CHEBI:57287"/>
        <dbReference type="ChEBI" id="CHEBI:57288"/>
        <dbReference type="ChEBI" id="CHEBI:64738"/>
        <dbReference type="ChEBI" id="CHEBI:83690"/>
        <dbReference type="EC" id="2.3.1.257"/>
    </reaction>
</comment>
<dbReference type="SUPFAM" id="SSF55729">
    <property type="entry name" value="Acyl-CoA N-acyltransferases (Nat)"/>
    <property type="match status" value="1"/>
</dbReference>
<keyword evidence="7" id="KW-0808">Transferase</keyword>
<comment type="subcellular location">
    <subcellularLocation>
        <location evidence="2">Cytoplasm</location>
    </subcellularLocation>
    <subcellularLocation>
        <location evidence="1">Nucleus</location>
    </subcellularLocation>
</comment>
<dbReference type="GO" id="GO:0043998">
    <property type="term" value="F:histone H2A acetyltransferase activity"/>
    <property type="evidence" value="ECO:0007669"/>
    <property type="project" value="InterPro"/>
</dbReference>
<reference evidence="13" key="1">
    <citation type="submission" date="2019-10" db="EMBL/GenBank/DDBJ databases">
        <authorList>
            <consortium name="DOE Joint Genome Institute"/>
            <person name="Kuo A."/>
            <person name="Miyauchi S."/>
            <person name="Kiss E."/>
            <person name="Drula E."/>
            <person name="Kohler A."/>
            <person name="Sanchez-Garcia M."/>
            <person name="Andreopoulos B."/>
            <person name="Barry K.W."/>
            <person name="Bonito G."/>
            <person name="Buee M."/>
            <person name="Carver A."/>
            <person name="Chen C."/>
            <person name="Cichocki N."/>
            <person name="Clum A."/>
            <person name="Culley D."/>
            <person name="Crous P.W."/>
            <person name="Fauchery L."/>
            <person name="Girlanda M."/>
            <person name="Hayes R."/>
            <person name="Keri Z."/>
            <person name="LaButti K."/>
            <person name="Lipzen A."/>
            <person name="Lombard V."/>
            <person name="Magnuson J."/>
            <person name="Maillard F."/>
            <person name="Morin E."/>
            <person name="Murat C."/>
            <person name="Nolan M."/>
            <person name="Ohm R."/>
            <person name="Pangilinan J."/>
            <person name="Pereira M."/>
            <person name="Perotto S."/>
            <person name="Peter M."/>
            <person name="Riley R."/>
            <person name="Sitrit Y."/>
            <person name="Stielow B."/>
            <person name="Szollosi G."/>
            <person name="Zifcakova L."/>
            <person name="Stursova M."/>
            <person name="Spatafora J.W."/>
            <person name="Tedersoo L."/>
            <person name="Vaario L.-M."/>
            <person name="Yamada A."/>
            <person name="Yan M."/>
            <person name="Wang P."/>
            <person name="Xu J."/>
            <person name="Bruns T."/>
            <person name="Baldrian P."/>
            <person name="Vilgalys R."/>
            <person name="Henrissat B."/>
            <person name="Grigoriev I.V."/>
            <person name="Hibbett D."/>
            <person name="Nagy L.G."/>
            <person name="Martin F.M."/>
        </authorList>
    </citation>
    <scope>NUCLEOTIDE SEQUENCE</scope>
    <source>
        <strain evidence="13">BED1</strain>
    </source>
</reference>
<gene>
    <name evidence="13" type="ORF">L210DRAFT_3528880</name>
</gene>
<comment type="caution">
    <text evidence="13">The sequence shown here is derived from an EMBL/GenBank/DDBJ whole genome shotgun (WGS) entry which is preliminary data.</text>
</comment>
<evidence type="ECO:0000313" key="14">
    <source>
        <dbReference type="Proteomes" id="UP001194468"/>
    </source>
</evidence>
<keyword evidence="8" id="KW-0539">Nucleus</keyword>
<evidence type="ECO:0000256" key="8">
    <source>
        <dbReference type="ARBA" id="ARBA00023242"/>
    </source>
</evidence>
<evidence type="ECO:0000256" key="1">
    <source>
        <dbReference type="ARBA" id="ARBA00004123"/>
    </source>
</evidence>
<dbReference type="GO" id="GO:0005634">
    <property type="term" value="C:nucleus"/>
    <property type="evidence" value="ECO:0007669"/>
    <property type="project" value="UniProtKB-SubCell"/>
</dbReference>
<dbReference type="PROSITE" id="PS51186">
    <property type="entry name" value="GNAT"/>
    <property type="match status" value="1"/>
</dbReference>
<evidence type="ECO:0000256" key="6">
    <source>
        <dbReference type="ARBA" id="ARBA00022490"/>
    </source>
</evidence>
<sequence>MPRSSAAVRRAKKATASDLAVSVPPARMICDKNFSLSVKTTTDIHGDEQTHIWHIFEESMHALYRASSFGWNPQKKKTEMFHPLSRFLIAREITDPTHTGSHIIAYAIFRFEREERQDVLYCYELQVSTRARRFGLGKLLVHILSDIGVQWGMTRVMLTALKANHAALSFYKSTGFTIDESSPDFSKDSEGETRDECDYSILSRCLP</sequence>
<accession>A0AAD4GIK6</accession>
<comment type="catalytic activity">
    <reaction evidence="11">
        <text>N-terminal L-seryl-[histone H4] + acetyl-CoA = N-terminal N(alpha)-acetyl-L-seryl-[histone H4] + CoA + H(+)</text>
        <dbReference type="Rhea" id="RHEA:50596"/>
        <dbReference type="Rhea" id="RHEA-COMP:12740"/>
        <dbReference type="Rhea" id="RHEA-COMP:12743"/>
        <dbReference type="ChEBI" id="CHEBI:15378"/>
        <dbReference type="ChEBI" id="CHEBI:57287"/>
        <dbReference type="ChEBI" id="CHEBI:57288"/>
        <dbReference type="ChEBI" id="CHEBI:64738"/>
        <dbReference type="ChEBI" id="CHEBI:83690"/>
        <dbReference type="EC" id="2.3.1.257"/>
    </reaction>
</comment>
<dbReference type="GO" id="GO:0005737">
    <property type="term" value="C:cytoplasm"/>
    <property type="evidence" value="ECO:0007669"/>
    <property type="project" value="UniProtKB-SubCell"/>
</dbReference>
<evidence type="ECO:0000256" key="4">
    <source>
        <dbReference type="ARBA" id="ARBA00012950"/>
    </source>
</evidence>
<dbReference type="InterPro" id="IPR000182">
    <property type="entry name" value="GNAT_dom"/>
</dbReference>
<evidence type="ECO:0000256" key="7">
    <source>
        <dbReference type="ARBA" id="ARBA00022679"/>
    </source>
</evidence>
<evidence type="ECO:0000256" key="2">
    <source>
        <dbReference type="ARBA" id="ARBA00004496"/>
    </source>
</evidence>
<organism evidence="13 14">
    <name type="scientific">Boletus edulis BED1</name>
    <dbReference type="NCBI Taxonomy" id="1328754"/>
    <lineage>
        <taxon>Eukaryota</taxon>
        <taxon>Fungi</taxon>
        <taxon>Dikarya</taxon>
        <taxon>Basidiomycota</taxon>
        <taxon>Agaricomycotina</taxon>
        <taxon>Agaricomycetes</taxon>
        <taxon>Agaricomycetidae</taxon>
        <taxon>Boletales</taxon>
        <taxon>Boletineae</taxon>
        <taxon>Boletaceae</taxon>
        <taxon>Boletoideae</taxon>
        <taxon>Boletus</taxon>
    </lineage>
</organism>
<evidence type="ECO:0000256" key="3">
    <source>
        <dbReference type="ARBA" id="ARBA00008870"/>
    </source>
</evidence>
<evidence type="ECO:0000313" key="13">
    <source>
        <dbReference type="EMBL" id="KAF8446007.1"/>
    </source>
</evidence>
<dbReference type="InterPro" id="IPR039949">
    <property type="entry name" value="NAA40"/>
</dbReference>
<reference evidence="13" key="2">
    <citation type="journal article" date="2020" name="Nat. Commun.">
        <title>Large-scale genome sequencing of mycorrhizal fungi provides insights into the early evolution of symbiotic traits.</title>
        <authorList>
            <person name="Miyauchi S."/>
            <person name="Kiss E."/>
            <person name="Kuo A."/>
            <person name="Drula E."/>
            <person name="Kohler A."/>
            <person name="Sanchez-Garcia M."/>
            <person name="Morin E."/>
            <person name="Andreopoulos B."/>
            <person name="Barry K.W."/>
            <person name="Bonito G."/>
            <person name="Buee M."/>
            <person name="Carver A."/>
            <person name="Chen C."/>
            <person name="Cichocki N."/>
            <person name="Clum A."/>
            <person name="Culley D."/>
            <person name="Crous P.W."/>
            <person name="Fauchery L."/>
            <person name="Girlanda M."/>
            <person name="Hayes R.D."/>
            <person name="Keri Z."/>
            <person name="LaButti K."/>
            <person name="Lipzen A."/>
            <person name="Lombard V."/>
            <person name="Magnuson J."/>
            <person name="Maillard F."/>
            <person name="Murat C."/>
            <person name="Nolan M."/>
            <person name="Ohm R.A."/>
            <person name="Pangilinan J."/>
            <person name="Pereira M.F."/>
            <person name="Perotto S."/>
            <person name="Peter M."/>
            <person name="Pfister S."/>
            <person name="Riley R."/>
            <person name="Sitrit Y."/>
            <person name="Stielow J.B."/>
            <person name="Szollosi G."/>
            <person name="Zifcakova L."/>
            <person name="Stursova M."/>
            <person name="Spatafora J.W."/>
            <person name="Tedersoo L."/>
            <person name="Vaario L.M."/>
            <person name="Yamada A."/>
            <person name="Yan M."/>
            <person name="Wang P."/>
            <person name="Xu J."/>
            <person name="Bruns T."/>
            <person name="Baldrian P."/>
            <person name="Vilgalys R."/>
            <person name="Dunand C."/>
            <person name="Henrissat B."/>
            <person name="Grigoriev I.V."/>
            <person name="Hibbett D."/>
            <person name="Nagy L.G."/>
            <person name="Martin F.M."/>
        </authorList>
    </citation>
    <scope>NUCLEOTIDE SEQUENCE</scope>
    <source>
        <strain evidence="13">BED1</strain>
    </source>
</reference>
<dbReference type="GO" id="GO:1990189">
    <property type="term" value="F:protein N-terminal-serine acetyltransferase activity"/>
    <property type="evidence" value="ECO:0007669"/>
    <property type="project" value="UniProtKB-EC"/>
</dbReference>
<comment type="similarity">
    <text evidence="3">Belongs to the acetyltransferase family. NAA40 subfamily.</text>
</comment>
<dbReference type="CDD" id="cd04301">
    <property type="entry name" value="NAT_SF"/>
    <property type="match status" value="1"/>
</dbReference>
<dbReference type="Proteomes" id="UP001194468">
    <property type="component" value="Unassembled WGS sequence"/>
</dbReference>
<dbReference type="GO" id="GO:0010485">
    <property type="term" value="F:histone H4 acetyltransferase activity"/>
    <property type="evidence" value="ECO:0007669"/>
    <property type="project" value="InterPro"/>
</dbReference>
<dbReference type="EC" id="2.3.1.257" evidence="4"/>
<dbReference type="Pfam" id="PF00583">
    <property type="entry name" value="Acetyltransf_1"/>
    <property type="match status" value="1"/>
</dbReference>
<dbReference type="AlphaFoldDB" id="A0AAD4GIK6"/>
<feature type="domain" description="N-acetyltransferase" evidence="12">
    <location>
        <begin position="50"/>
        <end position="200"/>
    </location>
</feature>
<keyword evidence="14" id="KW-1185">Reference proteome</keyword>
<protein>
    <recommendedName>
        <fullName evidence="5">N-alpha-acetyltransferase 40</fullName>
        <ecNumber evidence="4">2.3.1.257</ecNumber>
    </recommendedName>
</protein>
<evidence type="ECO:0000256" key="10">
    <source>
        <dbReference type="ARBA" id="ARBA00047821"/>
    </source>
</evidence>
<proteinExistence type="inferred from homology"/>